<comment type="caution">
    <text evidence="1">The sequence shown here is derived from an EMBL/GenBank/DDBJ whole genome shotgun (WGS) entry which is preliminary data.</text>
</comment>
<dbReference type="Gene3D" id="3.40.50.300">
    <property type="entry name" value="P-loop containing nucleotide triphosphate hydrolases"/>
    <property type="match status" value="1"/>
</dbReference>
<dbReference type="InterPro" id="IPR027417">
    <property type="entry name" value="P-loop_NTPase"/>
</dbReference>
<dbReference type="OrthoDB" id="775260at2759"/>
<keyword evidence="2" id="KW-1185">Reference proteome</keyword>
<reference evidence="1 2" key="1">
    <citation type="journal article" date="2019" name="Commun. Biol.">
        <title>The bagworm genome reveals a unique fibroin gene that provides high tensile strength.</title>
        <authorList>
            <person name="Kono N."/>
            <person name="Nakamura H."/>
            <person name="Ohtoshi R."/>
            <person name="Tomita M."/>
            <person name="Numata K."/>
            <person name="Arakawa K."/>
        </authorList>
    </citation>
    <scope>NUCLEOTIDE SEQUENCE [LARGE SCALE GENOMIC DNA]</scope>
</reference>
<gene>
    <name evidence="1" type="ORF">EVAR_12426_1</name>
</gene>
<proteinExistence type="predicted"/>
<evidence type="ECO:0000313" key="1">
    <source>
        <dbReference type="EMBL" id="GBP19385.1"/>
    </source>
</evidence>
<dbReference type="EMBL" id="BGZK01000107">
    <property type="protein sequence ID" value="GBP19385.1"/>
    <property type="molecule type" value="Genomic_DNA"/>
</dbReference>
<dbReference type="AlphaFoldDB" id="A0A4C1TZ91"/>
<sequence>MCSYAGKAAGYWCDKGESESVCLHYFHVSAGRSATIAFGTNIFILRAAATGIATATDTCSCMRARACVRACMRECVRRACVRACGLALGLAVYRDPDLELILDFNFDSSVGADRSAVFPILIQEIHDQRLNDRVDAMIEQGLIQELLDFHAKYNLHRLQEGQ</sequence>
<dbReference type="Proteomes" id="UP000299102">
    <property type="component" value="Unassembled WGS sequence"/>
</dbReference>
<protein>
    <submittedName>
        <fullName evidence="1">Uncharacterized protein</fullName>
    </submittedName>
</protein>
<organism evidence="1 2">
    <name type="scientific">Eumeta variegata</name>
    <name type="common">Bagworm moth</name>
    <name type="synonym">Eumeta japonica</name>
    <dbReference type="NCBI Taxonomy" id="151549"/>
    <lineage>
        <taxon>Eukaryota</taxon>
        <taxon>Metazoa</taxon>
        <taxon>Ecdysozoa</taxon>
        <taxon>Arthropoda</taxon>
        <taxon>Hexapoda</taxon>
        <taxon>Insecta</taxon>
        <taxon>Pterygota</taxon>
        <taxon>Neoptera</taxon>
        <taxon>Endopterygota</taxon>
        <taxon>Lepidoptera</taxon>
        <taxon>Glossata</taxon>
        <taxon>Ditrysia</taxon>
        <taxon>Tineoidea</taxon>
        <taxon>Psychidae</taxon>
        <taxon>Oiketicinae</taxon>
        <taxon>Eumeta</taxon>
    </lineage>
</organism>
<name>A0A4C1TZ91_EUMVA</name>
<accession>A0A4C1TZ91</accession>
<evidence type="ECO:0000313" key="2">
    <source>
        <dbReference type="Proteomes" id="UP000299102"/>
    </source>
</evidence>